<dbReference type="OMA" id="WVENVEP"/>
<sequence length="204" mass="22647">MEGPNVNLMLLRSLKEEFAASGGSQKMLDIGSCGLHVVNGAFKLGHNVTNWHIVVFLRSIYNLFKNVPACRADYVGLTGSTLFLLKFCSVRWLQNSKVIARALQVLPNLVTYVDHSVKQKKAPTCSSYVAVKKAVADEMLPVKLVFMLSVLEELEPFLAQFQSEKPMLPFLASALDCLLRSLLSRIVLKEKLNAADTSSKLLNY</sequence>
<dbReference type="Proteomes" id="UP000821853">
    <property type="component" value="Chromosome 1"/>
</dbReference>
<organism evidence="1 2">
    <name type="scientific">Haemaphysalis longicornis</name>
    <name type="common">Bush tick</name>
    <dbReference type="NCBI Taxonomy" id="44386"/>
    <lineage>
        <taxon>Eukaryota</taxon>
        <taxon>Metazoa</taxon>
        <taxon>Ecdysozoa</taxon>
        <taxon>Arthropoda</taxon>
        <taxon>Chelicerata</taxon>
        <taxon>Arachnida</taxon>
        <taxon>Acari</taxon>
        <taxon>Parasitiformes</taxon>
        <taxon>Ixodida</taxon>
        <taxon>Ixodoidea</taxon>
        <taxon>Ixodidae</taxon>
        <taxon>Haemaphysalinae</taxon>
        <taxon>Haemaphysalis</taxon>
    </lineage>
</organism>
<evidence type="ECO:0000313" key="2">
    <source>
        <dbReference type="Proteomes" id="UP000821853"/>
    </source>
</evidence>
<dbReference type="OrthoDB" id="6513413at2759"/>
<comment type="caution">
    <text evidence="1">The sequence shown here is derived from an EMBL/GenBank/DDBJ whole genome shotgun (WGS) entry which is preliminary data.</text>
</comment>
<keyword evidence="2" id="KW-1185">Reference proteome</keyword>
<protein>
    <submittedName>
        <fullName evidence="1">Uncharacterized protein</fullName>
    </submittedName>
</protein>
<accession>A0A9J6FJT5</accession>
<proteinExistence type="predicted"/>
<evidence type="ECO:0000313" key="1">
    <source>
        <dbReference type="EMBL" id="KAH9362625.1"/>
    </source>
</evidence>
<name>A0A9J6FJT5_HAELO</name>
<gene>
    <name evidence="1" type="ORF">HPB48_001278</name>
</gene>
<dbReference type="EMBL" id="JABSTR010000001">
    <property type="protein sequence ID" value="KAH9362625.1"/>
    <property type="molecule type" value="Genomic_DNA"/>
</dbReference>
<reference evidence="1 2" key="1">
    <citation type="journal article" date="2020" name="Cell">
        <title>Large-Scale Comparative Analyses of Tick Genomes Elucidate Their Genetic Diversity and Vector Capacities.</title>
        <authorList>
            <consortium name="Tick Genome and Microbiome Consortium (TIGMIC)"/>
            <person name="Jia N."/>
            <person name="Wang J."/>
            <person name="Shi W."/>
            <person name="Du L."/>
            <person name="Sun Y."/>
            <person name="Zhan W."/>
            <person name="Jiang J.F."/>
            <person name="Wang Q."/>
            <person name="Zhang B."/>
            <person name="Ji P."/>
            <person name="Bell-Sakyi L."/>
            <person name="Cui X.M."/>
            <person name="Yuan T.T."/>
            <person name="Jiang B.G."/>
            <person name="Yang W.F."/>
            <person name="Lam T.T."/>
            <person name="Chang Q.C."/>
            <person name="Ding S.J."/>
            <person name="Wang X.J."/>
            <person name="Zhu J.G."/>
            <person name="Ruan X.D."/>
            <person name="Zhao L."/>
            <person name="Wei J.T."/>
            <person name="Ye R.Z."/>
            <person name="Que T.C."/>
            <person name="Du C.H."/>
            <person name="Zhou Y.H."/>
            <person name="Cheng J.X."/>
            <person name="Dai P.F."/>
            <person name="Guo W.B."/>
            <person name="Han X.H."/>
            <person name="Huang E.J."/>
            <person name="Li L.F."/>
            <person name="Wei W."/>
            <person name="Gao Y.C."/>
            <person name="Liu J.Z."/>
            <person name="Shao H.Z."/>
            <person name="Wang X."/>
            <person name="Wang C.C."/>
            <person name="Yang T.C."/>
            <person name="Huo Q.B."/>
            <person name="Li W."/>
            <person name="Chen H.Y."/>
            <person name="Chen S.E."/>
            <person name="Zhou L.G."/>
            <person name="Ni X.B."/>
            <person name="Tian J.H."/>
            <person name="Sheng Y."/>
            <person name="Liu T."/>
            <person name="Pan Y.S."/>
            <person name="Xia L.Y."/>
            <person name="Li J."/>
            <person name="Zhao F."/>
            <person name="Cao W.C."/>
        </authorList>
    </citation>
    <scope>NUCLEOTIDE SEQUENCE [LARGE SCALE GENOMIC DNA]</scope>
    <source>
        <strain evidence="1">HaeL-2018</strain>
    </source>
</reference>
<dbReference type="VEuPathDB" id="VectorBase:HLOH_063921"/>
<dbReference type="AlphaFoldDB" id="A0A9J6FJT5"/>